<evidence type="ECO:0000256" key="3">
    <source>
        <dbReference type="SAM" id="MobiDB-lite"/>
    </source>
</evidence>
<dbReference type="Gene3D" id="3.30.420.10">
    <property type="entry name" value="Ribonuclease H-like superfamily/Ribonuclease H"/>
    <property type="match status" value="2"/>
</dbReference>
<dbReference type="GeneID" id="123426963"/>
<protein>
    <submittedName>
        <fullName evidence="4">Uncharacterized protein</fullName>
    </submittedName>
</protein>
<dbReference type="InterPro" id="IPR036397">
    <property type="entry name" value="RNaseH_sf"/>
</dbReference>
<accession>A0A8I7B6S2</accession>
<comment type="similarity">
    <text evidence="2">Belongs to the CAF1 family.</text>
</comment>
<dbReference type="OrthoDB" id="1432093at2759"/>
<comment type="cofactor">
    <cofactor evidence="1">
        <name>a divalent metal cation</name>
        <dbReference type="ChEBI" id="CHEBI:60240"/>
    </cofactor>
</comment>
<dbReference type="GO" id="GO:0003723">
    <property type="term" value="F:RNA binding"/>
    <property type="evidence" value="ECO:0000318"/>
    <property type="project" value="GO_Central"/>
</dbReference>
<reference evidence="4" key="2">
    <citation type="submission" date="2020-10" db="EMBL/GenBank/DDBJ databases">
        <authorList>
            <person name="Scholz U."/>
            <person name="Mascher M."/>
            <person name="Fiebig A."/>
        </authorList>
    </citation>
    <scope>NUCLEOTIDE SEQUENCE [LARGE SCALE GENOMIC DNA]</scope>
    <source>
        <strain evidence="4">cv. Morex</strain>
    </source>
</reference>
<feature type="region of interest" description="Disordered" evidence="3">
    <location>
        <begin position="27"/>
        <end position="49"/>
    </location>
</feature>
<dbReference type="EnsemblPlants" id="HORVU.MOREX.r3.2HG0174250.1">
    <property type="protein sequence ID" value="HORVU.MOREX.r3.2HG0174250.1"/>
    <property type="gene ID" value="HORVU.MOREX.r3.2HG0174250"/>
</dbReference>
<dbReference type="InterPro" id="IPR012337">
    <property type="entry name" value="RNaseH-like_sf"/>
</dbReference>
<dbReference type="PANTHER" id="PTHR15092:SF22">
    <property type="entry name" value="POLY(A)-SPECIFIC RIBONUCLEASE PNLDC1"/>
    <property type="match status" value="1"/>
</dbReference>
<dbReference type="SMR" id="A0A8I7B6S2"/>
<keyword evidence="5" id="KW-1185">Reference proteome</keyword>
<proteinExistence type="inferred from homology"/>
<sequence>MQCRRRLAPLLRAPPPKSLLPRLLSRLVSSSSPSPPPSGGGGDEAGDGSVAGVAVKQVTRGNLAEALEELRARVRDAAFVGIDLEMSGVTSAPWRDTFELDRADVRYLKLRDSAKRFAVLQLGVCPFRWDPAKSAFVAHPHNFFIFPRKELPYDSSSHEFLCQTTSLDFLAKHQFDFNTCFHEGISYLSRAQEEEALQKLNVQHHDGISACISKQEDVQLKSTADLLFTERMKIRFNEWRDAISTNPRVDNHKLGSNKFSTDQFQTVFFKMRPAIMLDGFTSHQLKLIQQVLRKNFRDLMYICTFGEDGTSEKRVVYTDNNEDSILLMKDVQDDLLRSRKAKVKSAIGIRHVIDLIASEKKLIVGHSCFLDIAQVYSKFIGPLPSSIKEFALAINRIFPYIVDTRHLMSAGDAVQRLMRQKSKSLSSAFSLLCPAFHPTAPEASILAPVKIEVEADETTLSCFASGAKHEAGYDAFMTGCVFAQLCPHLGVKFEDLTLKESLEMNNKLKKYINLLPPSYNSGTVLDLSTGMERPDAGCKLRYPAAVYDNIVLIWGFQSGLSAKDIKACICKVFGPASVTTIFSIDSTAVLVQFSKQESVNDFLDLKATLEKQDSAISVLHPLSTVLEGGQTRASNYDTYIGICSSSVTKYLFADQANAVCSASNTELRGENNVDASDAPGTNSVLDENVHTSVKQAEGSKHGSNKQDATDISCQDILDALQDGKTLFGKQTRRT</sequence>
<dbReference type="KEGG" id="hvg:123426963"/>
<dbReference type="Gramene" id="HORVU.MOREX.r2.2HG0144020.1">
    <property type="protein sequence ID" value="HORVU.MOREX.r2.2HG0144020.1"/>
    <property type="gene ID" value="HORVU.MOREX.r2.2HG0144020"/>
</dbReference>
<reference evidence="4" key="3">
    <citation type="submission" date="2022-01" db="UniProtKB">
        <authorList>
            <consortium name="EnsemblPlants"/>
        </authorList>
    </citation>
    <scope>IDENTIFICATION</scope>
    <source>
        <strain evidence="4">subsp. vulgare</strain>
    </source>
</reference>
<dbReference type="RefSeq" id="XP_044966821.1">
    <property type="nucleotide sequence ID" value="XM_045110886.1"/>
</dbReference>
<dbReference type="Pfam" id="PF04857">
    <property type="entry name" value="CAF1"/>
    <property type="match status" value="1"/>
</dbReference>
<dbReference type="InterPro" id="IPR006941">
    <property type="entry name" value="RNase_CAF1"/>
</dbReference>
<dbReference type="InterPro" id="IPR051181">
    <property type="entry name" value="CAF1_poly(A)_ribonucleases"/>
</dbReference>
<evidence type="ECO:0000256" key="1">
    <source>
        <dbReference type="ARBA" id="ARBA00001968"/>
    </source>
</evidence>
<dbReference type="GO" id="GO:0000175">
    <property type="term" value="F:3'-5'-RNA exonuclease activity"/>
    <property type="evidence" value="ECO:0000318"/>
    <property type="project" value="GO_Central"/>
</dbReference>
<dbReference type="PANTHER" id="PTHR15092">
    <property type="entry name" value="POLY A -SPECIFIC RIBONUCLEASE/TARGET OF EGR1, MEMBER 1"/>
    <property type="match status" value="1"/>
</dbReference>
<dbReference type="Proteomes" id="UP000011116">
    <property type="component" value="Chromosome 2H"/>
</dbReference>
<evidence type="ECO:0000256" key="2">
    <source>
        <dbReference type="ARBA" id="ARBA00008372"/>
    </source>
</evidence>
<reference evidence="5" key="1">
    <citation type="journal article" date="2012" name="Nature">
        <title>A physical, genetic and functional sequence assembly of the barley genome.</title>
        <authorList>
            <consortium name="The International Barley Genome Sequencing Consortium"/>
            <person name="Mayer K.F."/>
            <person name="Waugh R."/>
            <person name="Brown J.W."/>
            <person name="Schulman A."/>
            <person name="Langridge P."/>
            <person name="Platzer M."/>
            <person name="Fincher G.B."/>
            <person name="Muehlbauer G.J."/>
            <person name="Sato K."/>
            <person name="Close T.J."/>
            <person name="Wise R.P."/>
            <person name="Stein N."/>
        </authorList>
    </citation>
    <scope>NUCLEOTIDE SEQUENCE [LARGE SCALE GENOMIC DNA]</scope>
    <source>
        <strain evidence="5">cv. Morex</strain>
    </source>
</reference>
<gene>
    <name evidence="4" type="primary">LOC123426963</name>
</gene>
<dbReference type="SUPFAM" id="SSF53098">
    <property type="entry name" value="Ribonuclease H-like"/>
    <property type="match status" value="1"/>
</dbReference>
<name>A0A8I7B6S2_HORVV</name>
<organism evidence="4 5">
    <name type="scientific">Hordeum vulgare subsp. vulgare</name>
    <name type="common">Domesticated barley</name>
    <dbReference type="NCBI Taxonomy" id="112509"/>
    <lineage>
        <taxon>Eukaryota</taxon>
        <taxon>Viridiplantae</taxon>
        <taxon>Streptophyta</taxon>
        <taxon>Embryophyta</taxon>
        <taxon>Tracheophyta</taxon>
        <taxon>Spermatophyta</taxon>
        <taxon>Magnoliopsida</taxon>
        <taxon>Liliopsida</taxon>
        <taxon>Poales</taxon>
        <taxon>Poaceae</taxon>
        <taxon>BOP clade</taxon>
        <taxon>Pooideae</taxon>
        <taxon>Triticodae</taxon>
        <taxon>Triticeae</taxon>
        <taxon>Hordeinae</taxon>
        <taxon>Hordeum</taxon>
    </lineage>
</organism>
<dbReference type="Gramene" id="HORVU.MOREX.r3.2HG0174250.1">
    <property type="protein sequence ID" value="HORVU.MOREX.r3.2HG0174250.1"/>
    <property type="gene ID" value="HORVU.MOREX.r3.2HG0174250"/>
</dbReference>
<evidence type="ECO:0000313" key="4">
    <source>
        <dbReference type="EnsemblPlants" id="HORVU.MOREX.r3.2HG0174250.1"/>
    </source>
</evidence>
<dbReference type="AlphaFoldDB" id="A0A8I7B6S2"/>
<evidence type="ECO:0000313" key="5">
    <source>
        <dbReference type="Proteomes" id="UP000011116"/>
    </source>
</evidence>